<dbReference type="GeneID" id="87864266"/>
<dbReference type="RefSeq" id="XP_062679141.1">
    <property type="nucleotide sequence ID" value="XM_062827112.1"/>
</dbReference>
<comment type="caution">
    <text evidence="2">The sequence shown here is derived from an EMBL/GenBank/DDBJ whole genome shotgun (WGS) entry which is preliminary data.</text>
</comment>
<name>A0AAE0JAQ6_9PEZI</name>
<accession>A0AAE0JAQ6</accession>
<dbReference type="EMBL" id="JAUEPP010000006">
    <property type="protein sequence ID" value="KAK3340199.1"/>
    <property type="molecule type" value="Genomic_DNA"/>
</dbReference>
<organism evidence="2 3">
    <name type="scientific">Neurospora tetraspora</name>
    <dbReference type="NCBI Taxonomy" id="94610"/>
    <lineage>
        <taxon>Eukaryota</taxon>
        <taxon>Fungi</taxon>
        <taxon>Dikarya</taxon>
        <taxon>Ascomycota</taxon>
        <taxon>Pezizomycotina</taxon>
        <taxon>Sordariomycetes</taxon>
        <taxon>Sordariomycetidae</taxon>
        <taxon>Sordariales</taxon>
        <taxon>Sordariaceae</taxon>
        <taxon>Neurospora</taxon>
    </lineage>
</organism>
<evidence type="ECO:0000256" key="1">
    <source>
        <dbReference type="SAM" id="MobiDB-lite"/>
    </source>
</evidence>
<reference evidence="2" key="2">
    <citation type="submission" date="2023-06" db="EMBL/GenBank/DDBJ databases">
        <authorList>
            <consortium name="Lawrence Berkeley National Laboratory"/>
            <person name="Haridas S."/>
            <person name="Hensen N."/>
            <person name="Bonometti L."/>
            <person name="Westerberg I."/>
            <person name="Brannstrom I.O."/>
            <person name="Guillou S."/>
            <person name="Cros-Aarteil S."/>
            <person name="Calhoun S."/>
            <person name="Kuo A."/>
            <person name="Mondo S."/>
            <person name="Pangilinan J."/>
            <person name="Riley R."/>
            <person name="Labutti K."/>
            <person name="Andreopoulos B."/>
            <person name="Lipzen A."/>
            <person name="Chen C."/>
            <person name="Yanf M."/>
            <person name="Daum C."/>
            <person name="Ng V."/>
            <person name="Clum A."/>
            <person name="Steindorff A."/>
            <person name="Ohm R."/>
            <person name="Martin F."/>
            <person name="Silar P."/>
            <person name="Natvig D."/>
            <person name="Lalanne C."/>
            <person name="Gautier V."/>
            <person name="Ament-Velasquez S.L."/>
            <person name="Kruys A."/>
            <person name="Hutchinson M.I."/>
            <person name="Powell A.J."/>
            <person name="Barry K."/>
            <person name="Miller A.N."/>
            <person name="Grigoriev I.V."/>
            <person name="Debuchy R."/>
            <person name="Gladieux P."/>
            <person name="Thoren M.H."/>
            <person name="Johannesson H."/>
        </authorList>
    </citation>
    <scope>NUCLEOTIDE SEQUENCE</scope>
    <source>
        <strain evidence="2">CBS 560.94</strain>
    </source>
</reference>
<dbReference type="AlphaFoldDB" id="A0AAE0JAQ6"/>
<keyword evidence="3" id="KW-1185">Reference proteome</keyword>
<dbReference type="Proteomes" id="UP001278500">
    <property type="component" value="Unassembled WGS sequence"/>
</dbReference>
<proteinExistence type="predicted"/>
<sequence length="515" mass="58582">MQHDSRLWAFIPYARHYPLFSPLLSFHTFTVKHNPLHSEHHLPTHIDYQSQSSLYHITNDQTINNNNETRLPTMKLDTFIIPVLAAAAALGVYAVSTQQHPLSETGGWLKASNLSNGLPEDAQTKQRRDWPPKDFVRPDWPECPEFNKGSFDIKHPKLYSTSAAWDGNNCVLLVGSQVTPEVIVYDPYNDHVVRVVEIPDIAHNTDYYISSVHWDWYTGLWTFLATSRRAEETHGADVSGNNYVIKYDVYKNAFVWKVNLEAVTSHGKFGGFYGLETDFQGNTYVAGTYRSTIIRILPDGQFVKFWWLEHADHLDQGIRGLAAVHDFNRLLTHNAEGLIAPLDMGQEFGQWQPDWLVDTNMKIADVQGIALPQKYTSHVALLTSPSQGVQVVQAMGYLWQTEDCLNDRHAVQHTFTVIPAPAAVTAENGYPYDTVQVGSNSIFMLFEYKDRHKNGDESVWHFEDITQAIEQNLALKHSPDGFTGWNDPNIWPDADEIRLKKDVPEGWHLKIGTED</sequence>
<evidence type="ECO:0000313" key="2">
    <source>
        <dbReference type="EMBL" id="KAK3340199.1"/>
    </source>
</evidence>
<protein>
    <submittedName>
        <fullName evidence="2">Uncharacterized protein</fullName>
    </submittedName>
</protein>
<evidence type="ECO:0000313" key="3">
    <source>
        <dbReference type="Proteomes" id="UP001278500"/>
    </source>
</evidence>
<feature type="region of interest" description="Disordered" evidence="1">
    <location>
        <begin position="113"/>
        <end position="132"/>
    </location>
</feature>
<feature type="compositionally biased region" description="Basic and acidic residues" evidence="1">
    <location>
        <begin position="122"/>
        <end position="132"/>
    </location>
</feature>
<reference evidence="2" key="1">
    <citation type="journal article" date="2023" name="Mol. Phylogenet. Evol.">
        <title>Genome-scale phylogeny and comparative genomics of the fungal order Sordariales.</title>
        <authorList>
            <person name="Hensen N."/>
            <person name="Bonometti L."/>
            <person name="Westerberg I."/>
            <person name="Brannstrom I.O."/>
            <person name="Guillou S."/>
            <person name="Cros-Aarteil S."/>
            <person name="Calhoun S."/>
            <person name="Haridas S."/>
            <person name="Kuo A."/>
            <person name="Mondo S."/>
            <person name="Pangilinan J."/>
            <person name="Riley R."/>
            <person name="LaButti K."/>
            <person name="Andreopoulos B."/>
            <person name="Lipzen A."/>
            <person name="Chen C."/>
            <person name="Yan M."/>
            <person name="Daum C."/>
            <person name="Ng V."/>
            <person name="Clum A."/>
            <person name="Steindorff A."/>
            <person name="Ohm R.A."/>
            <person name="Martin F."/>
            <person name="Silar P."/>
            <person name="Natvig D.O."/>
            <person name="Lalanne C."/>
            <person name="Gautier V."/>
            <person name="Ament-Velasquez S.L."/>
            <person name="Kruys A."/>
            <person name="Hutchinson M.I."/>
            <person name="Powell A.J."/>
            <person name="Barry K."/>
            <person name="Miller A.N."/>
            <person name="Grigoriev I.V."/>
            <person name="Debuchy R."/>
            <person name="Gladieux P."/>
            <person name="Hiltunen Thoren M."/>
            <person name="Johannesson H."/>
        </authorList>
    </citation>
    <scope>NUCLEOTIDE SEQUENCE</scope>
    <source>
        <strain evidence="2">CBS 560.94</strain>
    </source>
</reference>
<dbReference type="SUPFAM" id="SSF101898">
    <property type="entry name" value="NHL repeat"/>
    <property type="match status" value="1"/>
</dbReference>
<gene>
    <name evidence="2" type="ORF">B0H65DRAFT_471588</name>
</gene>